<protein>
    <submittedName>
        <fullName evidence="1">Uncharacterized protein</fullName>
    </submittedName>
</protein>
<dbReference type="EMBL" id="JAFCMP010000505">
    <property type="protein sequence ID" value="KAG5179011.1"/>
    <property type="molecule type" value="Genomic_DNA"/>
</dbReference>
<evidence type="ECO:0000313" key="2">
    <source>
        <dbReference type="Proteomes" id="UP000664859"/>
    </source>
</evidence>
<dbReference type="Proteomes" id="UP000664859">
    <property type="component" value="Unassembled WGS sequence"/>
</dbReference>
<evidence type="ECO:0000313" key="1">
    <source>
        <dbReference type="EMBL" id="KAG5179011.1"/>
    </source>
</evidence>
<dbReference type="Pfam" id="PF13385">
    <property type="entry name" value="Laminin_G_3"/>
    <property type="match status" value="1"/>
</dbReference>
<name>A0A835YP47_9STRA</name>
<organism evidence="1 2">
    <name type="scientific">Tribonema minus</name>
    <dbReference type="NCBI Taxonomy" id="303371"/>
    <lineage>
        <taxon>Eukaryota</taxon>
        <taxon>Sar</taxon>
        <taxon>Stramenopiles</taxon>
        <taxon>Ochrophyta</taxon>
        <taxon>PX clade</taxon>
        <taxon>Xanthophyceae</taxon>
        <taxon>Tribonematales</taxon>
        <taxon>Tribonemataceae</taxon>
        <taxon>Tribonema</taxon>
    </lineage>
</organism>
<dbReference type="Gene3D" id="2.60.120.200">
    <property type="match status" value="1"/>
</dbReference>
<dbReference type="InterPro" id="IPR013320">
    <property type="entry name" value="ConA-like_dom_sf"/>
</dbReference>
<proteinExistence type="predicted"/>
<gene>
    <name evidence="1" type="ORF">JKP88DRAFT_256296</name>
</gene>
<reference evidence="1" key="1">
    <citation type="submission" date="2021-02" db="EMBL/GenBank/DDBJ databases">
        <title>First Annotated Genome of the Yellow-green Alga Tribonema minus.</title>
        <authorList>
            <person name="Mahan K.M."/>
        </authorList>
    </citation>
    <scope>NUCLEOTIDE SEQUENCE</scope>
    <source>
        <strain evidence="1">UTEX B ZZ1240</strain>
    </source>
</reference>
<comment type="caution">
    <text evidence="1">The sequence shown here is derived from an EMBL/GenBank/DDBJ whole genome shotgun (WGS) entry which is preliminary data.</text>
</comment>
<sequence>MHIRLPLNGTFDPIENTLKCVVKASASLSTDVVPDVAYKTSMRLKSDGACLTLSVIPAMKTWTYEFWAYMLTNNPTAYQQITRHSAPSQQGIQVSPTTLNLDGNNKLVVATAGLRTVMTKSWTHFAVVNDGTSARVYQDGTKLVDIAATKIVLV</sequence>
<accession>A0A835YP47</accession>
<dbReference type="AlphaFoldDB" id="A0A835YP47"/>
<dbReference type="SUPFAM" id="SSF49899">
    <property type="entry name" value="Concanavalin A-like lectins/glucanases"/>
    <property type="match status" value="1"/>
</dbReference>
<keyword evidence="2" id="KW-1185">Reference proteome</keyword>